<evidence type="ECO:0000313" key="2">
    <source>
        <dbReference type="EMBL" id="CAD9429412.1"/>
    </source>
</evidence>
<feature type="transmembrane region" description="Helical" evidence="1">
    <location>
        <begin position="132"/>
        <end position="157"/>
    </location>
</feature>
<organism evidence="2">
    <name type="scientific">Octactis speculum</name>
    <dbReference type="NCBI Taxonomy" id="3111310"/>
    <lineage>
        <taxon>Eukaryota</taxon>
        <taxon>Sar</taxon>
        <taxon>Stramenopiles</taxon>
        <taxon>Ochrophyta</taxon>
        <taxon>Dictyochophyceae</taxon>
        <taxon>Dictyochales</taxon>
        <taxon>Dictyochaceae</taxon>
        <taxon>Octactis</taxon>
    </lineage>
</organism>
<feature type="transmembrane region" description="Helical" evidence="1">
    <location>
        <begin position="6"/>
        <end position="30"/>
    </location>
</feature>
<keyword evidence="1" id="KW-1133">Transmembrane helix</keyword>
<dbReference type="EMBL" id="HBGS01030637">
    <property type="protein sequence ID" value="CAD9429412.1"/>
    <property type="molecule type" value="Transcribed_RNA"/>
</dbReference>
<feature type="transmembrane region" description="Helical" evidence="1">
    <location>
        <begin position="94"/>
        <end position="112"/>
    </location>
</feature>
<sequence>MAQTQGAGILFLGAAAMSAAGGFVAGGVLGTLIPGQYTGYAAIAALGFSIGQYYRLHQGPGFGAGPELVITALRTTFLGALAIGAALDLAMRGIVLYISATFSLLWVLLYIAGPVCLTNQHPHRETTSSCNFAALCWLMLAGIPLFMCYGFFTLLTAPRPDFSFARGSFHGAVLNTINVAGGDNQSFSDRRPSPRHQSVNLLERTMSVALGDVPLDKIWTGFFEQCYVHGCQALDQELLTREDVEMLDPKLFLGIPGLVILRHMVKSLNLSNALPKNKNVIYLMDGSMMDDMNRPKNPIFDKFFVALTEFVDELRVVGISGSPTDIRLRYLEHYVVSVGRPNPSLCKEANVLPEHEKIALGRIASRVQSYTTSLSQLPTFKSRFQDVCTAMTESEVFRDLEKTQSSIEECRRERAYTALV</sequence>
<feature type="transmembrane region" description="Helical" evidence="1">
    <location>
        <begin position="37"/>
        <end position="56"/>
    </location>
</feature>
<dbReference type="AlphaFoldDB" id="A0A7S2CPC1"/>
<name>A0A7S2CPC1_9STRA</name>
<gene>
    <name evidence="2" type="ORF">DSPE1174_LOCUS15642</name>
</gene>
<proteinExistence type="predicted"/>
<protein>
    <submittedName>
        <fullName evidence="2">Uncharacterized protein</fullName>
    </submittedName>
</protein>
<keyword evidence="1" id="KW-0812">Transmembrane</keyword>
<accession>A0A7S2CPC1</accession>
<keyword evidence="1" id="KW-0472">Membrane</keyword>
<feature type="transmembrane region" description="Helical" evidence="1">
    <location>
        <begin position="68"/>
        <end position="87"/>
    </location>
</feature>
<evidence type="ECO:0000256" key="1">
    <source>
        <dbReference type="SAM" id="Phobius"/>
    </source>
</evidence>
<reference evidence="2" key="1">
    <citation type="submission" date="2021-01" db="EMBL/GenBank/DDBJ databases">
        <authorList>
            <person name="Corre E."/>
            <person name="Pelletier E."/>
            <person name="Niang G."/>
            <person name="Scheremetjew M."/>
            <person name="Finn R."/>
            <person name="Kale V."/>
            <person name="Holt S."/>
            <person name="Cochrane G."/>
            <person name="Meng A."/>
            <person name="Brown T."/>
            <person name="Cohen L."/>
        </authorList>
    </citation>
    <scope>NUCLEOTIDE SEQUENCE</scope>
    <source>
        <strain evidence="2">CCMP1381</strain>
    </source>
</reference>